<dbReference type="GeneID" id="67132929"/>
<dbReference type="FunFam" id="3.40.50.300:FF:000216">
    <property type="entry name" value="Type VII secretion ATPase EccA"/>
    <property type="match status" value="1"/>
</dbReference>
<dbReference type="PANTHER" id="PTHR43392">
    <property type="entry name" value="AAA-TYPE ATPASE FAMILY PROTEIN / ANKYRIN REPEAT FAMILY PROTEIN"/>
    <property type="match status" value="1"/>
</dbReference>
<keyword evidence="3" id="KW-0067">ATP-binding</keyword>
<dbReference type="InterPro" id="IPR050773">
    <property type="entry name" value="CbxX/CfxQ_RuBisCO_ESX"/>
</dbReference>
<sequence length="308" mass="35245">MSNSFENSKNQETVNLKQLYINTKVEDVFSEIETQLIGLRDIKIRLKEIFYVLLIDKIKKQKNNSFLNLSLHMVFTGKSGTGKFFVAKKTALILKKLGYLTKGHILKVSRTDLIGQYVGHTAPKTKEILQQAFGGILYLDQVHELYKPDNEKDYGSEAVEILLQVMENHRDNLVLIFSGDKTKLEPFFKCNPGISSRIGNYIDFKNYSADELKEILIFLLETQKRYKITFGALLKFLDYINFFSKLKSFANVRTLNLLLQKAIAKQSIRLEKELVTSGFLAYNSLITITEEDFNALTPTDIISICGQV</sequence>
<feature type="domain" description="ATPase AAA-type core" evidence="4">
    <location>
        <begin position="73"/>
        <end position="179"/>
    </location>
</feature>
<dbReference type="InterPro" id="IPR027417">
    <property type="entry name" value="P-loop_NTPase"/>
</dbReference>
<keyword evidence="5" id="KW-0934">Plastid</keyword>
<dbReference type="PRINTS" id="PR00820">
    <property type="entry name" value="CBXXCFQX"/>
</dbReference>
<reference evidence="5" key="1">
    <citation type="submission" date="2020-10" db="EMBL/GenBank/DDBJ databases">
        <title>Complete chloroplast genome of the Synurophyceae Poterioochromonas malhamensis (Pringsheim) R.A.Andersen 2017 from Van Lake in Eastern Anatolia.</title>
        <authorList>
            <person name="Gastineau R."/>
            <person name="Yilmaz E."/>
            <person name="Solak C.N."/>
            <person name="Lemieux C."/>
            <person name="Turmel M."/>
            <person name="Witkowski A."/>
        </authorList>
    </citation>
    <scope>NUCLEOTIDE SEQUENCE</scope>
    <source>
        <strain evidence="5">SZCZR2049</strain>
    </source>
</reference>
<dbReference type="PANTHER" id="PTHR43392:SF2">
    <property type="entry name" value="AAA-TYPE ATPASE FAMILY PROTEIN _ ANKYRIN REPEAT FAMILY PROTEIN"/>
    <property type="match status" value="1"/>
</dbReference>
<dbReference type="Pfam" id="PF00004">
    <property type="entry name" value="AAA"/>
    <property type="match status" value="1"/>
</dbReference>
<dbReference type="InterPro" id="IPR000641">
    <property type="entry name" value="CbxX/CfxQ"/>
</dbReference>
<dbReference type="EMBL" id="MW175522">
    <property type="protein sequence ID" value="QQK55033.1"/>
    <property type="molecule type" value="Genomic_DNA"/>
</dbReference>
<dbReference type="InterPro" id="IPR000470">
    <property type="entry name" value="CbxX/CfqX_mono"/>
</dbReference>
<dbReference type="GO" id="GO:0005524">
    <property type="term" value="F:ATP binding"/>
    <property type="evidence" value="ECO:0007669"/>
    <property type="project" value="UniProtKB-KW"/>
</dbReference>
<protein>
    <submittedName>
        <fullName evidence="5">Rubisco expression protein</fullName>
    </submittedName>
</protein>
<geneLocation type="plastid" evidence="5"/>
<dbReference type="RefSeq" id="YP_010139367.1">
    <property type="nucleotide sequence ID" value="NC_056910.1"/>
</dbReference>
<dbReference type="Gene3D" id="3.40.50.300">
    <property type="entry name" value="P-loop containing nucleotide triphosphate hydrolases"/>
    <property type="match status" value="1"/>
</dbReference>
<evidence type="ECO:0000256" key="1">
    <source>
        <dbReference type="ARBA" id="ARBA00010378"/>
    </source>
</evidence>
<dbReference type="InterPro" id="IPR003959">
    <property type="entry name" value="ATPase_AAA_core"/>
</dbReference>
<comment type="similarity">
    <text evidence="1">Belongs to the CbxX/CfxQ family.</text>
</comment>
<evidence type="ECO:0000256" key="2">
    <source>
        <dbReference type="ARBA" id="ARBA00022741"/>
    </source>
</evidence>
<dbReference type="GO" id="GO:0016887">
    <property type="term" value="F:ATP hydrolysis activity"/>
    <property type="evidence" value="ECO:0007669"/>
    <property type="project" value="InterPro"/>
</dbReference>
<organism evidence="5">
    <name type="scientific">Poterioochromonas malhamensis</name>
    <dbReference type="NCBI Taxonomy" id="88167"/>
    <lineage>
        <taxon>Eukaryota</taxon>
        <taxon>Sar</taxon>
        <taxon>Stramenopiles</taxon>
        <taxon>Ochrophyta</taxon>
        <taxon>Synurophyceae</taxon>
        <taxon>Ochromonadales</taxon>
        <taxon>Ochromonadaceae</taxon>
        <taxon>Poterioochromonas</taxon>
    </lineage>
</organism>
<proteinExistence type="inferred from homology"/>
<accession>A0A7T6Y7M1</accession>
<gene>
    <name evidence="5" type="primary">cbbX</name>
</gene>
<dbReference type="AlphaFoldDB" id="A0A7T6Y7M1"/>
<name>A0A7T6Y7M1_9STRA</name>
<evidence type="ECO:0000259" key="4">
    <source>
        <dbReference type="Pfam" id="PF00004"/>
    </source>
</evidence>
<dbReference type="PRINTS" id="PR00819">
    <property type="entry name" value="CBXCFQXSUPER"/>
</dbReference>
<evidence type="ECO:0000256" key="3">
    <source>
        <dbReference type="ARBA" id="ARBA00022840"/>
    </source>
</evidence>
<dbReference type="Gene3D" id="1.10.8.60">
    <property type="match status" value="1"/>
</dbReference>
<keyword evidence="2" id="KW-0547">Nucleotide-binding</keyword>
<dbReference type="SUPFAM" id="SSF52540">
    <property type="entry name" value="P-loop containing nucleoside triphosphate hydrolases"/>
    <property type="match status" value="1"/>
</dbReference>
<evidence type="ECO:0000313" key="5">
    <source>
        <dbReference type="EMBL" id="QQK55033.1"/>
    </source>
</evidence>